<organism evidence="2 3">
    <name type="scientific">Halomonas flagellata</name>
    <dbReference type="NCBI Taxonomy" id="2920385"/>
    <lineage>
        <taxon>Bacteria</taxon>
        <taxon>Pseudomonadati</taxon>
        <taxon>Pseudomonadota</taxon>
        <taxon>Gammaproteobacteria</taxon>
        <taxon>Oceanospirillales</taxon>
        <taxon>Halomonadaceae</taxon>
        <taxon>Halomonas</taxon>
    </lineage>
</organism>
<feature type="chain" id="PRO_5047174594" description="Neisseria meningitidis TspB protein" evidence="1">
    <location>
        <begin position="29"/>
        <end position="399"/>
    </location>
</feature>
<dbReference type="Proteomes" id="UP001202117">
    <property type="component" value="Unassembled WGS sequence"/>
</dbReference>
<sequence>MPHARTLPRYACLAGLVAGLLAPVHALASPSAEIRSIQYAGTSTPTHINTKVRAAYRFSANDPRFYHRLTLAVSRQSIRTGALAALSRGVMHPGVAVAIAAAGWAWSMADGIYEELAPEETFTSPGYDEYGALEQCSPSSTALCRHSSSNKEYGFVRLGKSSVYGYDSSRYVVVGHCTTGACQPDQNGYWPTYYASRTGTDATYSGGQITETFPREIEPVSEADLPALDEFFPGSIIDDLWADDPSAIPQQWQDQISVLPFSNLNPAGQAAPEVHQGVSRWAENMTARMQDEALPHPDPGVSPEGNTAAEEIVDRMDEEPPDFPNEPEPVWNVVEIDELPDYNASIGSGQCPGPHHINFPFFGSISLDWQPACDLASNIRGAVIALGYILGLLIVVGKK</sequence>
<proteinExistence type="predicted"/>
<evidence type="ECO:0000313" key="2">
    <source>
        <dbReference type="EMBL" id="MCH4564359.1"/>
    </source>
</evidence>
<keyword evidence="3" id="KW-1185">Reference proteome</keyword>
<dbReference type="NCBIfam" id="NF041109">
    <property type="entry name" value="VF_TspB_C_term"/>
    <property type="match status" value="1"/>
</dbReference>
<feature type="signal peptide" evidence="1">
    <location>
        <begin position="1"/>
        <end position="28"/>
    </location>
</feature>
<keyword evidence="1" id="KW-0732">Signal</keyword>
<gene>
    <name evidence="2" type="ORF">MKP05_14710</name>
</gene>
<evidence type="ECO:0000313" key="3">
    <source>
        <dbReference type="Proteomes" id="UP001202117"/>
    </source>
</evidence>
<reference evidence="2 3" key="1">
    <citation type="submission" date="2022-02" db="EMBL/GenBank/DDBJ databases">
        <title>Halomonas fukangensis sp. nov., a halophilic bacterium isolated from a bulk soil of Kalidium foliatum at Fukang.</title>
        <authorList>
            <person name="Huang Y."/>
        </authorList>
    </citation>
    <scope>NUCLEOTIDE SEQUENCE [LARGE SCALE GENOMIC DNA]</scope>
    <source>
        <strain evidence="2 3">EGI 63088</strain>
    </source>
</reference>
<comment type="caution">
    <text evidence="2">The sequence shown here is derived from an EMBL/GenBank/DDBJ whole genome shotgun (WGS) entry which is preliminary data.</text>
</comment>
<accession>A0ABS9RX29</accession>
<dbReference type="EMBL" id="JAKVPY010000018">
    <property type="protein sequence ID" value="MCH4564359.1"/>
    <property type="molecule type" value="Genomic_DNA"/>
</dbReference>
<evidence type="ECO:0000256" key="1">
    <source>
        <dbReference type="SAM" id="SignalP"/>
    </source>
</evidence>
<dbReference type="RefSeq" id="WP_240569024.1">
    <property type="nucleotide sequence ID" value="NZ_JAKVPY010000018.1"/>
</dbReference>
<name>A0ABS9RX29_9GAMM</name>
<evidence type="ECO:0008006" key="4">
    <source>
        <dbReference type="Google" id="ProtNLM"/>
    </source>
</evidence>
<protein>
    <recommendedName>
        <fullName evidence="4">Neisseria meningitidis TspB protein</fullName>
    </recommendedName>
</protein>